<accession>X1EN57</accession>
<feature type="non-terminal residue" evidence="2">
    <location>
        <position position="257"/>
    </location>
</feature>
<feature type="region of interest" description="Disordered" evidence="1">
    <location>
        <begin position="236"/>
        <end position="257"/>
    </location>
</feature>
<evidence type="ECO:0000256" key="1">
    <source>
        <dbReference type="SAM" id="MobiDB-lite"/>
    </source>
</evidence>
<dbReference type="EMBL" id="BARU01011854">
    <property type="protein sequence ID" value="GAH33977.1"/>
    <property type="molecule type" value="Genomic_DNA"/>
</dbReference>
<dbReference type="PANTHER" id="PTHR34614">
    <property type="match status" value="1"/>
</dbReference>
<evidence type="ECO:0000313" key="2">
    <source>
        <dbReference type="EMBL" id="GAH33977.1"/>
    </source>
</evidence>
<sequence>PTYTTVKAYGKIPGKTRTGLKLAQGKSKDHRPDLKQLVFSLSISADGAVPIHYKIYSGNRTDDTTHIETWNTIRKIAAKVDFIYVADCKVCTKKQLSYIVGKGGRVITIMPKTWKETKIFKDGLRTKRKEKKYLWSRKVPYEISKRETFSIFAGDYYTEKEGHRIYWIHSTEKQRTDFLSREGKLKKANRQLLNSIPKLNKRKLKTREEIEKEVEKILKENNIAKFFEITISEQKEERKVQIGKGRPGPNTKYKTIS</sequence>
<protein>
    <recommendedName>
        <fullName evidence="3">Transposase IS4-like domain-containing protein</fullName>
    </recommendedName>
</protein>
<evidence type="ECO:0008006" key="3">
    <source>
        <dbReference type="Google" id="ProtNLM"/>
    </source>
</evidence>
<comment type="caution">
    <text evidence="2">The sequence shown here is derived from an EMBL/GenBank/DDBJ whole genome shotgun (WGS) entry which is preliminary data.</text>
</comment>
<dbReference type="PANTHER" id="PTHR34614:SF2">
    <property type="entry name" value="TRANSPOSASE IS4-LIKE DOMAIN-CONTAINING PROTEIN"/>
    <property type="match status" value="1"/>
</dbReference>
<dbReference type="AlphaFoldDB" id="X1EN57"/>
<gene>
    <name evidence="2" type="ORF">S03H2_22110</name>
</gene>
<feature type="non-terminal residue" evidence="2">
    <location>
        <position position="1"/>
    </location>
</feature>
<name>X1EN57_9ZZZZ</name>
<reference evidence="2" key="1">
    <citation type="journal article" date="2014" name="Front. Microbiol.">
        <title>High frequency of phylogenetically diverse reductive dehalogenase-homologous genes in deep subseafloor sedimentary metagenomes.</title>
        <authorList>
            <person name="Kawai M."/>
            <person name="Futagami T."/>
            <person name="Toyoda A."/>
            <person name="Takaki Y."/>
            <person name="Nishi S."/>
            <person name="Hori S."/>
            <person name="Arai W."/>
            <person name="Tsubouchi T."/>
            <person name="Morono Y."/>
            <person name="Uchiyama I."/>
            <person name="Ito T."/>
            <person name="Fujiyama A."/>
            <person name="Inagaki F."/>
            <person name="Takami H."/>
        </authorList>
    </citation>
    <scope>NUCLEOTIDE SEQUENCE</scope>
    <source>
        <strain evidence="2">Expedition CK06-06</strain>
    </source>
</reference>
<proteinExistence type="predicted"/>
<organism evidence="2">
    <name type="scientific">marine sediment metagenome</name>
    <dbReference type="NCBI Taxonomy" id="412755"/>
    <lineage>
        <taxon>unclassified sequences</taxon>
        <taxon>metagenomes</taxon>
        <taxon>ecological metagenomes</taxon>
    </lineage>
</organism>